<dbReference type="Pfam" id="PF00072">
    <property type="entry name" value="Response_reg"/>
    <property type="match status" value="1"/>
</dbReference>
<dbReference type="GO" id="GO:0000160">
    <property type="term" value="P:phosphorelay signal transduction system"/>
    <property type="evidence" value="ECO:0007669"/>
    <property type="project" value="InterPro"/>
</dbReference>
<evidence type="ECO:0000313" key="5">
    <source>
        <dbReference type="Proteomes" id="UP000257127"/>
    </source>
</evidence>
<dbReference type="InterPro" id="IPR050595">
    <property type="entry name" value="Bact_response_regulator"/>
</dbReference>
<protein>
    <submittedName>
        <fullName evidence="4">Response regulator</fullName>
    </submittedName>
</protein>
<comment type="caution">
    <text evidence="4">The sequence shown here is derived from an EMBL/GenBank/DDBJ whole genome shotgun (WGS) entry which is preliminary data.</text>
</comment>
<dbReference type="PANTHER" id="PTHR44591:SF23">
    <property type="entry name" value="CHEY SUBFAMILY"/>
    <property type="match status" value="1"/>
</dbReference>
<feature type="domain" description="Response regulatory" evidence="3">
    <location>
        <begin position="25"/>
        <end position="145"/>
    </location>
</feature>
<dbReference type="AlphaFoldDB" id="A0A3E1EWK7"/>
<name>A0A3E1EWK7_9FLAO</name>
<evidence type="ECO:0000256" key="1">
    <source>
        <dbReference type="ARBA" id="ARBA00022553"/>
    </source>
</evidence>
<proteinExistence type="predicted"/>
<gene>
    <name evidence="4" type="ORF">DXU93_10285</name>
</gene>
<dbReference type="Proteomes" id="UP000257127">
    <property type="component" value="Unassembled WGS sequence"/>
</dbReference>
<organism evidence="4 5">
    <name type="scientific">Brumimicrobium aurantiacum</name>
    <dbReference type="NCBI Taxonomy" id="1737063"/>
    <lineage>
        <taxon>Bacteria</taxon>
        <taxon>Pseudomonadati</taxon>
        <taxon>Bacteroidota</taxon>
        <taxon>Flavobacteriia</taxon>
        <taxon>Flavobacteriales</taxon>
        <taxon>Crocinitomicaceae</taxon>
        <taxon>Brumimicrobium</taxon>
    </lineage>
</organism>
<dbReference type="SMART" id="SM00448">
    <property type="entry name" value="REC"/>
    <property type="match status" value="1"/>
</dbReference>
<evidence type="ECO:0000313" key="4">
    <source>
        <dbReference type="EMBL" id="RFC53927.1"/>
    </source>
</evidence>
<dbReference type="PANTHER" id="PTHR44591">
    <property type="entry name" value="STRESS RESPONSE REGULATOR PROTEIN 1"/>
    <property type="match status" value="1"/>
</dbReference>
<evidence type="ECO:0000256" key="2">
    <source>
        <dbReference type="PROSITE-ProRule" id="PRU00169"/>
    </source>
</evidence>
<dbReference type="InterPro" id="IPR011006">
    <property type="entry name" value="CheY-like_superfamily"/>
</dbReference>
<keyword evidence="5" id="KW-1185">Reference proteome</keyword>
<dbReference type="Gene3D" id="3.40.50.2300">
    <property type="match status" value="1"/>
</dbReference>
<dbReference type="InterPro" id="IPR001789">
    <property type="entry name" value="Sig_transdc_resp-reg_receiver"/>
</dbReference>
<dbReference type="PROSITE" id="PS50110">
    <property type="entry name" value="RESPONSE_REGULATORY"/>
    <property type="match status" value="1"/>
</dbReference>
<dbReference type="SUPFAM" id="SSF52172">
    <property type="entry name" value="CheY-like"/>
    <property type="match status" value="1"/>
</dbReference>
<keyword evidence="1 2" id="KW-0597">Phosphoprotein</keyword>
<evidence type="ECO:0000259" key="3">
    <source>
        <dbReference type="PROSITE" id="PS50110"/>
    </source>
</evidence>
<feature type="modified residue" description="4-aspartylphosphate" evidence="2">
    <location>
        <position position="78"/>
    </location>
</feature>
<dbReference type="EMBL" id="QURB01000006">
    <property type="protein sequence ID" value="RFC53927.1"/>
    <property type="molecule type" value="Genomic_DNA"/>
</dbReference>
<accession>A0A3E1EWK7</accession>
<sequence length="147" mass="16942">MINGENKTPFTEKILNKVKMIDSKTCVLIDDDKDDQLIFKTVLKQHFPQYSLQTYSSFEQAKPNILAQEAAIDTLFIDLNMPKYNGIDCLNYLRNQEQYKDTPIIIYTTSNNPDDKKRSLQNGATSFLTKPSRIHSLVEELGKYLSE</sequence>
<reference evidence="4 5" key="1">
    <citation type="submission" date="2018-08" db="EMBL/GenBank/DDBJ databases">
        <title>The draft genome squence of Brumimicrobium sp. N62.</title>
        <authorList>
            <person name="Du Z.-J."/>
            <person name="Luo H.-R."/>
        </authorList>
    </citation>
    <scope>NUCLEOTIDE SEQUENCE [LARGE SCALE GENOMIC DNA]</scope>
    <source>
        <strain evidence="4 5">N62</strain>
    </source>
</reference>